<keyword evidence="2" id="KW-1185">Reference proteome</keyword>
<sequence>MGSDLRFSSSVDECSCGACRSARGAAVEHGAVRAHGRVTSVSALRWWGGRDVRVREVREVRVSLRAPPGRHTRRAGGRLVVGRGSARASCRAVEPPGQLHRARAGIRGTQFFRGP</sequence>
<dbReference type="EMBL" id="BNCD01000031">
    <property type="protein sequence ID" value="GHH87884.1"/>
    <property type="molecule type" value="Genomic_DNA"/>
</dbReference>
<protein>
    <submittedName>
        <fullName evidence="1">Uncharacterized protein</fullName>
    </submittedName>
</protein>
<reference evidence="1" key="2">
    <citation type="submission" date="2020-09" db="EMBL/GenBank/DDBJ databases">
        <authorList>
            <person name="Sun Q."/>
            <person name="Ohkuma M."/>
        </authorList>
    </citation>
    <scope>NUCLEOTIDE SEQUENCE</scope>
    <source>
        <strain evidence="1">JCM 5069</strain>
    </source>
</reference>
<dbReference type="AlphaFoldDB" id="A0A919GPB8"/>
<organism evidence="1 2">
    <name type="scientific">Streptomyces sulfonofaciens</name>
    <dbReference type="NCBI Taxonomy" id="68272"/>
    <lineage>
        <taxon>Bacteria</taxon>
        <taxon>Bacillati</taxon>
        <taxon>Actinomycetota</taxon>
        <taxon>Actinomycetes</taxon>
        <taxon>Kitasatosporales</taxon>
        <taxon>Streptomycetaceae</taxon>
        <taxon>Streptomyces</taxon>
    </lineage>
</organism>
<evidence type="ECO:0000313" key="1">
    <source>
        <dbReference type="EMBL" id="GHH87884.1"/>
    </source>
</evidence>
<dbReference type="Proteomes" id="UP000603708">
    <property type="component" value="Unassembled WGS sequence"/>
</dbReference>
<evidence type="ECO:0000313" key="2">
    <source>
        <dbReference type="Proteomes" id="UP000603708"/>
    </source>
</evidence>
<reference evidence="1" key="1">
    <citation type="journal article" date="2014" name="Int. J. Syst. Evol. Microbiol.">
        <title>Complete genome sequence of Corynebacterium casei LMG S-19264T (=DSM 44701T), isolated from a smear-ripened cheese.</title>
        <authorList>
            <consortium name="US DOE Joint Genome Institute (JGI-PGF)"/>
            <person name="Walter F."/>
            <person name="Albersmeier A."/>
            <person name="Kalinowski J."/>
            <person name="Ruckert C."/>
        </authorList>
    </citation>
    <scope>NUCLEOTIDE SEQUENCE</scope>
    <source>
        <strain evidence="1">JCM 5069</strain>
    </source>
</reference>
<accession>A0A919GPB8</accession>
<gene>
    <name evidence="1" type="ORF">GCM10018793_65410</name>
</gene>
<name>A0A919GPB8_9ACTN</name>
<comment type="caution">
    <text evidence="1">The sequence shown here is derived from an EMBL/GenBank/DDBJ whole genome shotgun (WGS) entry which is preliminary data.</text>
</comment>
<proteinExistence type="predicted"/>